<protein>
    <submittedName>
        <fullName evidence="1">RCG61941</fullName>
    </submittedName>
</protein>
<evidence type="ECO:0000313" key="1">
    <source>
        <dbReference type="EMBL" id="EDM03490.1"/>
    </source>
</evidence>
<accession>A6HBT5</accession>
<proteinExistence type="predicted"/>
<organism evidence="1 2">
    <name type="scientific">Rattus norvegicus</name>
    <name type="common">Rat</name>
    <dbReference type="NCBI Taxonomy" id="10116"/>
    <lineage>
        <taxon>Eukaryota</taxon>
        <taxon>Metazoa</taxon>
        <taxon>Chordata</taxon>
        <taxon>Craniata</taxon>
        <taxon>Vertebrata</taxon>
        <taxon>Euteleostomi</taxon>
        <taxon>Mammalia</taxon>
        <taxon>Eutheria</taxon>
        <taxon>Euarchontoglires</taxon>
        <taxon>Glires</taxon>
        <taxon>Rodentia</taxon>
        <taxon>Myomorpha</taxon>
        <taxon>Muroidea</taxon>
        <taxon>Muridae</taxon>
        <taxon>Murinae</taxon>
        <taxon>Rattus</taxon>
    </lineage>
</organism>
<dbReference type="EMBL" id="CH473947">
    <property type="protein sequence ID" value="EDM03490.1"/>
    <property type="molecule type" value="Genomic_DNA"/>
</dbReference>
<dbReference type="AlphaFoldDB" id="A6HBT5"/>
<reference evidence="2" key="1">
    <citation type="submission" date="2005-09" db="EMBL/GenBank/DDBJ databases">
        <authorList>
            <person name="Mural R.J."/>
            <person name="Li P.W."/>
            <person name="Adams M.D."/>
            <person name="Amanatides P.G."/>
            <person name="Baden-Tillson H."/>
            <person name="Barnstead M."/>
            <person name="Chin S.H."/>
            <person name="Dew I."/>
            <person name="Evans C.A."/>
            <person name="Ferriera S."/>
            <person name="Flanigan M."/>
            <person name="Fosler C."/>
            <person name="Glodek A."/>
            <person name="Gu Z."/>
            <person name="Holt R.A."/>
            <person name="Jennings D."/>
            <person name="Kraft C.L."/>
            <person name="Lu F."/>
            <person name="Nguyen T."/>
            <person name="Nusskern D.R."/>
            <person name="Pfannkoch C.M."/>
            <person name="Sitter C."/>
            <person name="Sutton G.G."/>
            <person name="Venter J.C."/>
            <person name="Wang Z."/>
            <person name="Woodage T."/>
            <person name="Zheng X.H."/>
            <person name="Zhong F."/>
        </authorList>
    </citation>
    <scope>NUCLEOTIDE SEQUENCE [LARGE SCALE GENOMIC DNA]</scope>
    <source>
        <strain>BN</strain>
        <strain evidence="2">Sprague-Dawley</strain>
    </source>
</reference>
<gene>
    <name evidence="1" type="ORF">rCG_61941</name>
</gene>
<name>A6HBT5_RAT</name>
<dbReference type="Proteomes" id="UP000234681">
    <property type="component" value="Chromosome 6"/>
</dbReference>
<sequence length="38" mass="4254">MKSRKRRRAGYRMAREEREVGIGVCSPLTGNGCLQSPC</sequence>
<evidence type="ECO:0000313" key="2">
    <source>
        <dbReference type="Proteomes" id="UP000234681"/>
    </source>
</evidence>